<dbReference type="OMA" id="YEESFAY"/>
<organism evidence="8 9">
    <name type="scientific">Chondrus crispus</name>
    <name type="common">Carrageen Irish moss</name>
    <name type="synonym">Polymorpha crispa</name>
    <dbReference type="NCBI Taxonomy" id="2769"/>
    <lineage>
        <taxon>Eukaryota</taxon>
        <taxon>Rhodophyta</taxon>
        <taxon>Florideophyceae</taxon>
        <taxon>Rhodymeniophycidae</taxon>
        <taxon>Gigartinales</taxon>
        <taxon>Gigartinaceae</taxon>
        <taxon>Chondrus</taxon>
    </lineage>
</organism>
<feature type="compositionally biased region" description="Basic and acidic residues" evidence="5">
    <location>
        <begin position="499"/>
        <end position="520"/>
    </location>
</feature>
<dbReference type="InterPro" id="IPR001263">
    <property type="entry name" value="PI3K_accessory_dom"/>
</dbReference>
<dbReference type="InterPro" id="IPR036940">
    <property type="entry name" value="PI3/4_kinase_cat_sf"/>
</dbReference>
<proteinExistence type="predicted"/>
<dbReference type="InterPro" id="IPR000403">
    <property type="entry name" value="PI3/4_kinase_cat_dom"/>
</dbReference>
<dbReference type="SMART" id="SM00146">
    <property type="entry name" value="PI3Kc"/>
    <property type="match status" value="1"/>
</dbReference>
<evidence type="ECO:0000256" key="4">
    <source>
        <dbReference type="ARBA" id="ARBA00022777"/>
    </source>
</evidence>
<dbReference type="SUPFAM" id="SSF56112">
    <property type="entry name" value="Protein kinase-like (PK-like)"/>
    <property type="match status" value="1"/>
</dbReference>
<protein>
    <recommendedName>
        <fullName evidence="2">1-phosphatidylinositol 4-kinase</fullName>
        <ecNumber evidence="2">2.7.1.67</ecNumber>
    </recommendedName>
</protein>
<feature type="compositionally biased region" description="Basic and acidic residues" evidence="5">
    <location>
        <begin position="187"/>
        <end position="197"/>
    </location>
</feature>
<feature type="domain" description="PIK helical" evidence="7">
    <location>
        <begin position="1"/>
        <end position="114"/>
    </location>
</feature>
<dbReference type="PROSITE" id="PS50290">
    <property type="entry name" value="PI3_4_KINASE_3"/>
    <property type="match status" value="1"/>
</dbReference>
<evidence type="ECO:0000256" key="5">
    <source>
        <dbReference type="SAM" id="MobiDB-lite"/>
    </source>
</evidence>
<evidence type="ECO:0000259" key="7">
    <source>
        <dbReference type="PROSITE" id="PS51545"/>
    </source>
</evidence>
<dbReference type="PROSITE" id="PS00915">
    <property type="entry name" value="PI3_4_KINASE_1"/>
    <property type="match status" value="1"/>
</dbReference>
<dbReference type="OrthoDB" id="10264149at2759"/>
<gene>
    <name evidence="8" type="ORF">CHC_T00000531001</name>
</gene>
<dbReference type="GO" id="GO:0004430">
    <property type="term" value="F:1-phosphatidylinositol 4-kinase activity"/>
    <property type="evidence" value="ECO:0007669"/>
    <property type="project" value="UniProtKB-EC"/>
</dbReference>
<dbReference type="GO" id="GO:0046854">
    <property type="term" value="P:phosphatidylinositol phosphate biosynthetic process"/>
    <property type="evidence" value="ECO:0007669"/>
    <property type="project" value="InterPro"/>
</dbReference>
<dbReference type="CDD" id="cd05168">
    <property type="entry name" value="PI4Kc_III_beta"/>
    <property type="match status" value="1"/>
</dbReference>
<dbReference type="PANTHER" id="PTHR10048">
    <property type="entry name" value="PHOSPHATIDYLINOSITOL KINASE"/>
    <property type="match status" value="1"/>
</dbReference>
<dbReference type="FunFam" id="1.10.1070.11:FF:000016">
    <property type="entry name" value="PIK1p Phosphatidylinositol 4-kinase"/>
    <property type="match status" value="1"/>
</dbReference>
<dbReference type="Gene3D" id="3.30.1010.10">
    <property type="entry name" value="Phosphatidylinositol 3-kinase Catalytic Subunit, Chain A, domain 4"/>
    <property type="match status" value="1"/>
</dbReference>
<dbReference type="PhylomeDB" id="R7QKP5"/>
<dbReference type="InterPro" id="IPR018936">
    <property type="entry name" value="PI3/4_kinase_CS"/>
</dbReference>
<dbReference type="PANTHER" id="PTHR10048:SF22">
    <property type="entry name" value="PHOSPHATIDYLINOSITOL 4-KINASE BETA"/>
    <property type="match status" value="1"/>
</dbReference>
<dbReference type="RefSeq" id="XP_005717905.1">
    <property type="nucleotide sequence ID" value="XM_005717848.1"/>
</dbReference>
<feature type="domain" description="PI3K/PI4K catalytic" evidence="6">
    <location>
        <begin position="574"/>
        <end position="851"/>
    </location>
</feature>
<feature type="compositionally biased region" description="Acidic residues" evidence="5">
    <location>
        <begin position="223"/>
        <end position="237"/>
    </location>
</feature>
<dbReference type="Pfam" id="PF00454">
    <property type="entry name" value="PI3_PI4_kinase"/>
    <property type="match status" value="1"/>
</dbReference>
<keyword evidence="3" id="KW-0808">Transferase</keyword>
<name>R7QKP5_CHOCR</name>
<dbReference type="Proteomes" id="UP000012073">
    <property type="component" value="Unassembled WGS sequence"/>
</dbReference>
<evidence type="ECO:0000259" key="6">
    <source>
        <dbReference type="PROSITE" id="PS50290"/>
    </source>
</evidence>
<evidence type="ECO:0000256" key="1">
    <source>
        <dbReference type="ARBA" id="ARBA00001686"/>
    </source>
</evidence>
<dbReference type="PROSITE" id="PS51545">
    <property type="entry name" value="PIK_HELICAL"/>
    <property type="match status" value="1"/>
</dbReference>
<evidence type="ECO:0000313" key="8">
    <source>
        <dbReference type="EMBL" id="CDF38036.1"/>
    </source>
</evidence>
<evidence type="ECO:0000256" key="3">
    <source>
        <dbReference type="ARBA" id="ARBA00022679"/>
    </source>
</evidence>
<dbReference type="InterPro" id="IPR015433">
    <property type="entry name" value="PI3/4_kinase"/>
</dbReference>
<dbReference type="GO" id="GO:0005737">
    <property type="term" value="C:cytoplasm"/>
    <property type="evidence" value="ECO:0007669"/>
    <property type="project" value="TreeGrafter"/>
</dbReference>
<dbReference type="Pfam" id="PF21245">
    <property type="entry name" value="PI4KB-PIK1_PIK"/>
    <property type="match status" value="1"/>
</dbReference>
<sequence length="866" mass="97592">MGWLLRLFRSDFFDAFMAVTYLYRYRESRGVHDYLCNELYHLSDADLEAFMPQVCNLLVYHARDSPGLERFIMDKCADSMHMALQVFWFLQAAVEDAARAGNKTAEARVKLLRTRCETAAVNGSHHAMLAAAAKRLSSTLVATESPFSPRRREVSGITLFPSSSASQLSVKGLKLTAAVRKVHVDKEEREVGSDVHRPVKNGTQRKDECGDIDQDQISRNEASDADDPNDENCGEDTDDVKQLAATLKKASVAQEDEEAEGDEIVLAAAEQTTESDVPNEHSSEKIERRENGIDSIADFDPVALLTMKQERFDYFNDSISIANEFVRLSMTTKDLPQEQRQSHLSNGLNNINDILLRRMKGESGIPLIHDSPVPSAAEVAKLGLSAALRSVHLPLTRASSQALRILRVNSEEAVILTSRTRAPYLVNIEVLPTDMVCSDKLLFCEQRIVKPTKQVREAYSESNANPHHSSMGESNPATAHQTEQESQVSELNTPSSTKSEARRSLHVRRLSEMTPAERQKANVRKSIYGDAYCRQPDVFSEAEKLSDLADLSRTDSAEYKARQAVILGVYGELWSWKEERILSKSPFKDLQNTRLMPFIVKAGDDLRQEQLAIQLISQFYSIFQEENVDVFLRPFTVMSVSSEAGFVEVIPDSVSVHSLKKRTPNFVSLLDYFERAFGSIGTDSFRAAQRRFIRSMAAYSLVTYFLQIKDRHNGNIMIDVKGRIIHIDFGFMLTNSPGAIKFENVPFKLTEEYLQVICAKKNVLDLAESSKTEGYRYFQELFVMGLLAARKHYEKITTLVEIMTEGTTMPCMTGGHSIVEHLRSRFAVGMPEEQCINFALGLIEESRLSWRSASYDRFQAYSNGYR</sequence>
<reference evidence="9" key="1">
    <citation type="journal article" date="2013" name="Proc. Natl. Acad. Sci. U.S.A.">
        <title>Genome structure and metabolic features in the red seaweed Chondrus crispus shed light on evolution of the Archaeplastida.</title>
        <authorList>
            <person name="Collen J."/>
            <person name="Porcel B."/>
            <person name="Carre W."/>
            <person name="Ball S.G."/>
            <person name="Chaparro C."/>
            <person name="Tonon T."/>
            <person name="Barbeyron T."/>
            <person name="Michel G."/>
            <person name="Noel B."/>
            <person name="Valentin K."/>
            <person name="Elias M."/>
            <person name="Artiguenave F."/>
            <person name="Arun A."/>
            <person name="Aury J.M."/>
            <person name="Barbosa-Neto J.F."/>
            <person name="Bothwell J.H."/>
            <person name="Bouget F.Y."/>
            <person name="Brillet L."/>
            <person name="Cabello-Hurtado F."/>
            <person name="Capella-Gutierrez S."/>
            <person name="Charrier B."/>
            <person name="Cladiere L."/>
            <person name="Cock J.M."/>
            <person name="Coelho S.M."/>
            <person name="Colleoni C."/>
            <person name="Czjzek M."/>
            <person name="Da Silva C."/>
            <person name="Delage L."/>
            <person name="Denoeud F."/>
            <person name="Deschamps P."/>
            <person name="Dittami S.M."/>
            <person name="Gabaldon T."/>
            <person name="Gachon C.M."/>
            <person name="Groisillier A."/>
            <person name="Herve C."/>
            <person name="Jabbari K."/>
            <person name="Katinka M."/>
            <person name="Kloareg B."/>
            <person name="Kowalczyk N."/>
            <person name="Labadie K."/>
            <person name="Leblanc C."/>
            <person name="Lopez P.J."/>
            <person name="McLachlan D.H."/>
            <person name="Meslet-Cladiere L."/>
            <person name="Moustafa A."/>
            <person name="Nehr Z."/>
            <person name="Nyvall Collen P."/>
            <person name="Panaud O."/>
            <person name="Partensky F."/>
            <person name="Poulain J."/>
            <person name="Rensing S.A."/>
            <person name="Rousvoal S."/>
            <person name="Samson G."/>
            <person name="Symeonidi A."/>
            <person name="Weissenbach J."/>
            <person name="Zambounis A."/>
            <person name="Wincker P."/>
            <person name="Boyen C."/>
        </authorList>
    </citation>
    <scope>NUCLEOTIDE SEQUENCE [LARGE SCALE GENOMIC DNA]</scope>
    <source>
        <strain evidence="9">cv. Stackhouse</strain>
    </source>
</reference>
<dbReference type="STRING" id="2769.R7QKP5"/>
<dbReference type="Gene3D" id="1.25.40.70">
    <property type="entry name" value="Phosphatidylinositol 3-kinase, accessory domain (PIK)"/>
    <property type="match status" value="1"/>
</dbReference>
<dbReference type="EC" id="2.7.1.67" evidence="2"/>
<feature type="region of interest" description="Disordered" evidence="5">
    <location>
        <begin position="455"/>
        <end position="521"/>
    </location>
</feature>
<dbReference type="GO" id="GO:0048015">
    <property type="term" value="P:phosphatidylinositol-mediated signaling"/>
    <property type="evidence" value="ECO:0007669"/>
    <property type="project" value="TreeGrafter"/>
</dbReference>
<dbReference type="InterPro" id="IPR042236">
    <property type="entry name" value="PI3K_accessory_sf"/>
</dbReference>
<dbReference type="SUPFAM" id="SSF48371">
    <property type="entry name" value="ARM repeat"/>
    <property type="match status" value="1"/>
</dbReference>
<dbReference type="InterPro" id="IPR049160">
    <property type="entry name" value="PI4KB-PIK1_PIK"/>
</dbReference>
<dbReference type="Gramene" id="CDF38036">
    <property type="protein sequence ID" value="CDF38036"/>
    <property type="gene ID" value="CHC_T00000531001"/>
</dbReference>
<dbReference type="KEGG" id="ccp:CHC_T00000531001"/>
<keyword evidence="4" id="KW-0418">Kinase</keyword>
<dbReference type="AlphaFoldDB" id="R7QKP5"/>
<feature type="compositionally biased region" description="Polar residues" evidence="5">
    <location>
        <begin position="460"/>
        <end position="498"/>
    </location>
</feature>
<dbReference type="GeneID" id="17325620"/>
<dbReference type="GO" id="GO:0016020">
    <property type="term" value="C:membrane"/>
    <property type="evidence" value="ECO:0007669"/>
    <property type="project" value="TreeGrafter"/>
</dbReference>
<dbReference type="InterPro" id="IPR011009">
    <property type="entry name" value="Kinase-like_dom_sf"/>
</dbReference>
<keyword evidence="9" id="KW-1185">Reference proteome</keyword>
<evidence type="ECO:0000256" key="2">
    <source>
        <dbReference type="ARBA" id="ARBA00012169"/>
    </source>
</evidence>
<dbReference type="EMBL" id="HG001893">
    <property type="protein sequence ID" value="CDF38036.1"/>
    <property type="molecule type" value="Genomic_DNA"/>
</dbReference>
<evidence type="ECO:0000313" key="9">
    <source>
        <dbReference type="Proteomes" id="UP000012073"/>
    </source>
</evidence>
<comment type="catalytic activity">
    <reaction evidence="1">
        <text>a 1,2-diacyl-sn-glycero-3-phospho-(1D-myo-inositol) + ATP = a 1,2-diacyl-sn-glycero-3-phospho-(1D-myo-inositol 4-phosphate) + ADP + H(+)</text>
        <dbReference type="Rhea" id="RHEA:19877"/>
        <dbReference type="ChEBI" id="CHEBI:15378"/>
        <dbReference type="ChEBI" id="CHEBI:30616"/>
        <dbReference type="ChEBI" id="CHEBI:57880"/>
        <dbReference type="ChEBI" id="CHEBI:58178"/>
        <dbReference type="ChEBI" id="CHEBI:456216"/>
        <dbReference type="EC" id="2.7.1.67"/>
    </reaction>
</comment>
<feature type="region of interest" description="Disordered" evidence="5">
    <location>
        <begin position="187"/>
        <end position="237"/>
    </location>
</feature>
<dbReference type="Gene3D" id="1.10.1070.11">
    <property type="entry name" value="Phosphatidylinositol 3-/4-kinase, catalytic domain"/>
    <property type="match status" value="1"/>
</dbReference>
<accession>R7QKP5</accession>
<dbReference type="InterPro" id="IPR016024">
    <property type="entry name" value="ARM-type_fold"/>
</dbReference>
<dbReference type="InterPro" id="IPR057754">
    <property type="entry name" value="PI4-kinase_beta/PIK1_cat"/>
</dbReference>